<gene>
    <name evidence="4" type="ORF">KK137_01265</name>
</gene>
<evidence type="ECO:0000313" key="5">
    <source>
        <dbReference type="Proteomes" id="UP000811255"/>
    </source>
</evidence>
<dbReference type="EMBL" id="JAHFVK010000001">
    <property type="protein sequence ID" value="MBT2132949.1"/>
    <property type="molecule type" value="Genomic_DNA"/>
</dbReference>
<sequence>MSEEIPEEAAGQPATDGVGAQLRAAREKLGLTLKEVAAETRIPLRHLEKIEVGDFAALPARTYAVGFSRNYAKLVGLNEEDVVEMVRAELDAQEPRQRPRPTTFEPGDPARVPSRSLAWVSILAVVLVLAGLFVAARTFFAPAAELPSLVDQEQAEREAAEASQRAAATTPRLVVPVSGPVVFTALEDGIWVRFSDASDTQLMQKLMAKGETYTVPVDVEGPQLWTGRPDALAITIGGKAVPKLADDDKVMKNVPVSAEALLARAQAGSVPGAAPGAASVPAGGVATPVPTPSPTA</sequence>
<feature type="compositionally biased region" description="Low complexity" evidence="1">
    <location>
        <begin position="270"/>
        <end position="288"/>
    </location>
</feature>
<feature type="domain" description="HTH cro/C1-type" evidence="3">
    <location>
        <begin position="21"/>
        <end position="77"/>
    </location>
</feature>
<dbReference type="InterPro" id="IPR025194">
    <property type="entry name" value="RodZ-like_C"/>
</dbReference>
<dbReference type="SMART" id="SM00530">
    <property type="entry name" value="HTH_XRE"/>
    <property type="match status" value="1"/>
</dbReference>
<dbReference type="InterPro" id="IPR001387">
    <property type="entry name" value="Cro/C1-type_HTH"/>
</dbReference>
<evidence type="ECO:0000256" key="2">
    <source>
        <dbReference type="SAM" id="Phobius"/>
    </source>
</evidence>
<keyword evidence="2" id="KW-0472">Membrane</keyword>
<reference evidence="4 5" key="1">
    <citation type="submission" date="2021-05" db="EMBL/GenBank/DDBJ databases">
        <title>Croceibacterium sp. LX-88 genome sequence.</title>
        <authorList>
            <person name="Luo X."/>
        </authorList>
    </citation>
    <scope>NUCLEOTIDE SEQUENCE [LARGE SCALE GENOMIC DNA]</scope>
    <source>
        <strain evidence="4 5">LX-88</strain>
    </source>
</reference>
<evidence type="ECO:0000256" key="1">
    <source>
        <dbReference type="SAM" id="MobiDB-lite"/>
    </source>
</evidence>
<proteinExistence type="predicted"/>
<comment type="caution">
    <text evidence="4">The sequence shown here is derived from an EMBL/GenBank/DDBJ whole genome shotgun (WGS) entry which is preliminary data.</text>
</comment>
<keyword evidence="5" id="KW-1185">Reference proteome</keyword>
<dbReference type="CDD" id="cd00093">
    <property type="entry name" value="HTH_XRE"/>
    <property type="match status" value="1"/>
</dbReference>
<evidence type="ECO:0000259" key="3">
    <source>
        <dbReference type="SMART" id="SM00530"/>
    </source>
</evidence>
<evidence type="ECO:0000313" key="4">
    <source>
        <dbReference type="EMBL" id="MBT2132949.1"/>
    </source>
</evidence>
<feature type="region of interest" description="Disordered" evidence="1">
    <location>
        <begin position="270"/>
        <end position="296"/>
    </location>
</feature>
<feature type="region of interest" description="Disordered" evidence="1">
    <location>
        <begin position="89"/>
        <end position="109"/>
    </location>
</feature>
<feature type="transmembrane region" description="Helical" evidence="2">
    <location>
        <begin position="117"/>
        <end position="140"/>
    </location>
</feature>
<dbReference type="Gene3D" id="1.10.260.40">
    <property type="entry name" value="lambda repressor-like DNA-binding domains"/>
    <property type="match status" value="1"/>
</dbReference>
<dbReference type="PANTHER" id="PTHR34475">
    <property type="match status" value="1"/>
</dbReference>
<dbReference type="InterPro" id="IPR010982">
    <property type="entry name" value="Lambda_DNA-bd_dom_sf"/>
</dbReference>
<name>A0ABS5VZY5_9SPHN</name>
<accession>A0ABS5VZY5</accession>
<dbReference type="Pfam" id="PF13413">
    <property type="entry name" value="HTH_25"/>
    <property type="match status" value="1"/>
</dbReference>
<dbReference type="RefSeq" id="WP_214534175.1">
    <property type="nucleotide sequence ID" value="NZ_JAHFVK010000001.1"/>
</dbReference>
<dbReference type="Proteomes" id="UP000811255">
    <property type="component" value="Unassembled WGS sequence"/>
</dbReference>
<organism evidence="4 5">
    <name type="scientific">Croceibacterium selenioxidans</name>
    <dbReference type="NCBI Taxonomy" id="2838833"/>
    <lineage>
        <taxon>Bacteria</taxon>
        <taxon>Pseudomonadati</taxon>
        <taxon>Pseudomonadota</taxon>
        <taxon>Alphaproteobacteria</taxon>
        <taxon>Sphingomonadales</taxon>
        <taxon>Erythrobacteraceae</taxon>
        <taxon>Croceibacterium</taxon>
    </lineage>
</organism>
<dbReference type="InterPro" id="IPR050400">
    <property type="entry name" value="Bact_Cytoskel_RodZ"/>
</dbReference>
<keyword evidence="2" id="KW-1133">Transmembrane helix</keyword>
<dbReference type="Pfam" id="PF13464">
    <property type="entry name" value="RodZ_C"/>
    <property type="match status" value="1"/>
</dbReference>
<dbReference type="PANTHER" id="PTHR34475:SF1">
    <property type="entry name" value="CYTOSKELETON PROTEIN RODZ"/>
    <property type="match status" value="1"/>
</dbReference>
<keyword evidence="2" id="KW-0812">Transmembrane</keyword>
<protein>
    <submittedName>
        <fullName evidence="4">DUF4115 domain-containing protein</fullName>
    </submittedName>
</protein>
<dbReference type="SUPFAM" id="SSF47413">
    <property type="entry name" value="lambda repressor-like DNA-binding domains"/>
    <property type="match status" value="1"/>
</dbReference>